<gene>
    <name evidence="2" type="ORF">BD311DRAFT_747350</name>
</gene>
<feature type="non-terminal residue" evidence="2">
    <location>
        <position position="63"/>
    </location>
</feature>
<evidence type="ECO:0000313" key="2">
    <source>
        <dbReference type="EMBL" id="TBU34217.1"/>
    </source>
</evidence>
<protein>
    <submittedName>
        <fullName evidence="2">Uncharacterized protein</fullName>
    </submittedName>
</protein>
<dbReference type="AlphaFoldDB" id="A0A4Q9N2Q9"/>
<feature type="compositionally biased region" description="Basic and acidic residues" evidence="1">
    <location>
        <begin position="1"/>
        <end position="15"/>
    </location>
</feature>
<dbReference type="EMBL" id="ML143389">
    <property type="protein sequence ID" value="TBU34217.1"/>
    <property type="molecule type" value="Genomic_DNA"/>
</dbReference>
<accession>A0A4Q9N2Q9</accession>
<proteinExistence type="predicted"/>
<name>A0A4Q9N2Q9_9APHY</name>
<evidence type="ECO:0000256" key="1">
    <source>
        <dbReference type="SAM" id="MobiDB-lite"/>
    </source>
</evidence>
<reference evidence="2" key="1">
    <citation type="submission" date="2019-01" db="EMBL/GenBank/DDBJ databases">
        <title>Draft genome sequences of three monokaryotic isolates of the white-rot basidiomycete fungus Dichomitus squalens.</title>
        <authorList>
            <consortium name="DOE Joint Genome Institute"/>
            <person name="Lopez S.C."/>
            <person name="Andreopoulos B."/>
            <person name="Pangilinan J."/>
            <person name="Lipzen A."/>
            <person name="Riley R."/>
            <person name="Ahrendt S."/>
            <person name="Ng V."/>
            <person name="Barry K."/>
            <person name="Daum C."/>
            <person name="Grigoriev I.V."/>
            <person name="Hilden K.S."/>
            <person name="Makela M.R."/>
            <person name="de Vries R.P."/>
        </authorList>
    </citation>
    <scope>NUCLEOTIDE SEQUENCE [LARGE SCALE GENOMIC DNA]</scope>
    <source>
        <strain evidence="2">OM18370.1</strain>
    </source>
</reference>
<feature type="region of interest" description="Disordered" evidence="1">
    <location>
        <begin position="44"/>
        <end position="63"/>
    </location>
</feature>
<organism evidence="2">
    <name type="scientific">Dichomitus squalens</name>
    <dbReference type="NCBI Taxonomy" id="114155"/>
    <lineage>
        <taxon>Eukaryota</taxon>
        <taxon>Fungi</taxon>
        <taxon>Dikarya</taxon>
        <taxon>Basidiomycota</taxon>
        <taxon>Agaricomycotina</taxon>
        <taxon>Agaricomycetes</taxon>
        <taxon>Polyporales</taxon>
        <taxon>Polyporaceae</taxon>
        <taxon>Dichomitus</taxon>
    </lineage>
</organism>
<feature type="region of interest" description="Disordered" evidence="1">
    <location>
        <begin position="1"/>
        <end position="23"/>
    </location>
</feature>
<dbReference type="Proteomes" id="UP000292957">
    <property type="component" value="Unassembled WGS sequence"/>
</dbReference>
<sequence length="63" mass="6921">MTLGEEDRKPVKPEPDSGTGFGFVHAEVIELSSDEEDRPVVKREVGSRTAMQHDPGDVIDLTL</sequence>